<evidence type="ECO:0000256" key="1">
    <source>
        <dbReference type="SAM" id="Phobius"/>
    </source>
</evidence>
<name>A0AB38RNA3_RHOSG</name>
<dbReference type="EMBL" id="CP096564">
    <property type="protein sequence ID" value="UPU46244.1"/>
    <property type="molecule type" value="Genomic_DNA"/>
</dbReference>
<organism evidence="2 3">
    <name type="scientific">Rhodococcus qingshengii JCM 15477</name>
    <dbReference type="NCBI Taxonomy" id="1303681"/>
    <lineage>
        <taxon>Bacteria</taxon>
        <taxon>Bacillati</taxon>
        <taxon>Actinomycetota</taxon>
        <taxon>Actinomycetes</taxon>
        <taxon>Mycobacteriales</taxon>
        <taxon>Nocardiaceae</taxon>
        <taxon>Rhodococcus</taxon>
        <taxon>Rhodococcus erythropolis group</taxon>
    </lineage>
</organism>
<dbReference type="Proteomes" id="UP000831484">
    <property type="component" value="Plasmid pdjl-6-1"/>
</dbReference>
<accession>A0AB38RNA3</accession>
<keyword evidence="1" id="KW-0472">Membrane</keyword>
<keyword evidence="1" id="KW-1133">Transmembrane helix</keyword>
<geneLocation type="plasmid" evidence="2 3">
    <name>pdjl-6-1</name>
</geneLocation>
<proteinExistence type="predicted"/>
<feature type="transmembrane region" description="Helical" evidence="1">
    <location>
        <begin position="77"/>
        <end position="96"/>
    </location>
</feature>
<keyword evidence="2" id="KW-0614">Plasmid</keyword>
<reference evidence="3" key="1">
    <citation type="journal article" date="2022" name="Environ. Microbiol.">
        <title>Functional analysis, diversity, and distribution of carbendazim hydrolases MheI and CbmA, responsible for the initial step in carbendazim degradation.</title>
        <authorList>
            <person name="Zhang M."/>
            <person name="Bai X."/>
            <person name="Li Q."/>
            <person name="Zhang L."/>
            <person name="Zhu Q."/>
            <person name="Gao S."/>
            <person name="Ke Z."/>
            <person name="Jiang M."/>
            <person name="Hu J."/>
            <person name="Qiu J."/>
            <person name="Hong Q."/>
        </authorList>
    </citation>
    <scope>NUCLEOTIDE SEQUENCE [LARGE SCALE GENOMIC DNA]</scope>
    <source>
        <strain evidence="3">djl-6</strain>
    </source>
</reference>
<evidence type="ECO:0000313" key="3">
    <source>
        <dbReference type="Proteomes" id="UP000831484"/>
    </source>
</evidence>
<evidence type="ECO:0000313" key="2">
    <source>
        <dbReference type="EMBL" id="UPU46244.1"/>
    </source>
</evidence>
<gene>
    <name evidence="2" type="ORF">M0639_29800</name>
</gene>
<feature type="transmembrane region" description="Helical" evidence="1">
    <location>
        <begin position="45"/>
        <end position="65"/>
    </location>
</feature>
<dbReference type="RefSeq" id="WP_003941225.1">
    <property type="nucleotide sequence ID" value="NZ_CP096564.1"/>
</dbReference>
<keyword evidence="1" id="KW-0812">Transmembrane</keyword>
<evidence type="ECO:0008006" key="4">
    <source>
        <dbReference type="Google" id="ProtNLM"/>
    </source>
</evidence>
<sequence length="101" mass="10401">MVAFLSSAQVAYHAASVDVLAQIGNETPQPIPGVEKFGLLMSWLKYGGIFLTVCGLIVGGIMLAMERNGTRDGDGKAKIIGAMIGSVVIGLAPAVINQLAS</sequence>
<dbReference type="AlphaFoldDB" id="A0AB38RNA3"/>
<keyword evidence="3" id="KW-1185">Reference proteome</keyword>
<protein>
    <recommendedName>
        <fullName evidence="4">Conjugative transfer protein TrbC</fullName>
    </recommendedName>
</protein>